<sequence length="61" mass="7192">MSNDFPCFICPLTFTLTHKLTSQHHKITELHYQSRLPVALRFDQFVREWRLGRGKLLHGAV</sequence>
<keyword evidence="2" id="KW-1185">Reference proteome</keyword>
<reference evidence="1 2" key="1">
    <citation type="journal article" date="2021" name="bioRxiv">
        <title>Chromosome-scale and haplotype-resolved genome assembly of a tetraploid potato cultivar.</title>
        <authorList>
            <person name="Sun H."/>
            <person name="Jiao W.-B."/>
            <person name="Krause K."/>
            <person name="Campoy J.A."/>
            <person name="Goel M."/>
            <person name="Folz-Donahue K."/>
            <person name="Kukat C."/>
            <person name="Huettel B."/>
            <person name="Schneeberger K."/>
        </authorList>
    </citation>
    <scope>NUCLEOTIDE SEQUENCE [LARGE SCALE GENOMIC DNA]</scope>
    <source>
        <strain evidence="1">SolTubOtavaFocal</strain>
        <tissue evidence="1">Leaves</tissue>
    </source>
</reference>
<gene>
    <name evidence="1" type="ORF">KY290_007432</name>
</gene>
<comment type="caution">
    <text evidence="1">The sequence shown here is derived from an EMBL/GenBank/DDBJ whole genome shotgun (WGS) entry which is preliminary data.</text>
</comment>
<accession>A0ABQ7W5K1</accession>
<evidence type="ECO:0008006" key="3">
    <source>
        <dbReference type="Google" id="ProtNLM"/>
    </source>
</evidence>
<organism evidence="1 2">
    <name type="scientific">Solanum tuberosum</name>
    <name type="common">Potato</name>
    <dbReference type="NCBI Taxonomy" id="4113"/>
    <lineage>
        <taxon>Eukaryota</taxon>
        <taxon>Viridiplantae</taxon>
        <taxon>Streptophyta</taxon>
        <taxon>Embryophyta</taxon>
        <taxon>Tracheophyta</taxon>
        <taxon>Spermatophyta</taxon>
        <taxon>Magnoliopsida</taxon>
        <taxon>eudicotyledons</taxon>
        <taxon>Gunneridae</taxon>
        <taxon>Pentapetalae</taxon>
        <taxon>asterids</taxon>
        <taxon>lamiids</taxon>
        <taxon>Solanales</taxon>
        <taxon>Solanaceae</taxon>
        <taxon>Solanoideae</taxon>
        <taxon>Solaneae</taxon>
        <taxon>Solanum</taxon>
    </lineage>
</organism>
<name>A0ABQ7W5K1_SOLTU</name>
<protein>
    <recommendedName>
        <fullName evidence="3">C2H2-type domain-containing protein</fullName>
    </recommendedName>
</protein>
<dbReference type="Proteomes" id="UP000826656">
    <property type="component" value="Unassembled WGS sequence"/>
</dbReference>
<proteinExistence type="predicted"/>
<evidence type="ECO:0000313" key="2">
    <source>
        <dbReference type="Proteomes" id="UP000826656"/>
    </source>
</evidence>
<evidence type="ECO:0000313" key="1">
    <source>
        <dbReference type="EMBL" id="KAH0776021.1"/>
    </source>
</evidence>
<dbReference type="EMBL" id="JAIVGD010000003">
    <property type="protein sequence ID" value="KAH0776021.1"/>
    <property type="molecule type" value="Genomic_DNA"/>
</dbReference>